<dbReference type="EMBL" id="CP061800">
    <property type="protein sequence ID" value="QTA91649.1"/>
    <property type="molecule type" value="Genomic_DNA"/>
</dbReference>
<proteinExistence type="predicted"/>
<name>A0A975GS44_9BACT</name>
<evidence type="ECO:0000313" key="2">
    <source>
        <dbReference type="EMBL" id="QTA91649.1"/>
    </source>
</evidence>
<reference evidence="2" key="1">
    <citation type="journal article" date="2021" name="Microb. Physiol.">
        <title>Proteogenomic Insights into the Physiology of Marine, Sulfate-Reducing, Filamentous Desulfonema limicola and Desulfonema magnum.</title>
        <authorList>
            <person name="Schnaars V."/>
            <person name="Wohlbrand L."/>
            <person name="Scheve S."/>
            <person name="Hinrichs C."/>
            <person name="Reinhardt R."/>
            <person name="Rabus R."/>
        </authorList>
    </citation>
    <scope>NUCLEOTIDE SEQUENCE</scope>
    <source>
        <strain evidence="2">4be13</strain>
    </source>
</reference>
<feature type="transmembrane region" description="Helical" evidence="1">
    <location>
        <begin position="12"/>
        <end position="33"/>
    </location>
</feature>
<keyword evidence="1" id="KW-0472">Membrane</keyword>
<evidence type="ECO:0000313" key="3">
    <source>
        <dbReference type="Proteomes" id="UP000663722"/>
    </source>
</evidence>
<sequence>MKTLFLPTPMKIIFFKEVNTLAICIFMVNQITLSTFKDNLSSSDLEVLSTHFTTSAS</sequence>
<accession>A0A975GS44</accession>
<dbReference type="Proteomes" id="UP000663722">
    <property type="component" value="Chromosome"/>
</dbReference>
<gene>
    <name evidence="2" type="ORF">dnm_077220</name>
</gene>
<keyword evidence="3" id="KW-1185">Reference proteome</keyword>
<dbReference type="KEGG" id="dmm:dnm_077220"/>
<dbReference type="AlphaFoldDB" id="A0A975GS44"/>
<protein>
    <submittedName>
        <fullName evidence="2">Uncharacterized protein</fullName>
    </submittedName>
</protein>
<organism evidence="2 3">
    <name type="scientific">Desulfonema magnum</name>
    <dbReference type="NCBI Taxonomy" id="45655"/>
    <lineage>
        <taxon>Bacteria</taxon>
        <taxon>Pseudomonadati</taxon>
        <taxon>Thermodesulfobacteriota</taxon>
        <taxon>Desulfobacteria</taxon>
        <taxon>Desulfobacterales</taxon>
        <taxon>Desulfococcaceae</taxon>
        <taxon>Desulfonema</taxon>
    </lineage>
</organism>
<evidence type="ECO:0000256" key="1">
    <source>
        <dbReference type="SAM" id="Phobius"/>
    </source>
</evidence>
<keyword evidence="1" id="KW-1133">Transmembrane helix</keyword>
<keyword evidence="1" id="KW-0812">Transmembrane</keyword>